<dbReference type="Proteomes" id="UP000509327">
    <property type="component" value="Chromosome"/>
</dbReference>
<dbReference type="RefSeq" id="WP_174812259.1">
    <property type="nucleotide sequence ID" value="NZ_CP054614.1"/>
</dbReference>
<reference evidence="1 2" key="1">
    <citation type="submission" date="2020-06" db="EMBL/GenBank/DDBJ databases">
        <title>Complete genome of Paenibacillus barcinonensis KACC11450.</title>
        <authorList>
            <person name="Kim M."/>
            <person name="Park Y.-J."/>
            <person name="Shin J.-H."/>
        </authorList>
    </citation>
    <scope>NUCLEOTIDE SEQUENCE [LARGE SCALE GENOMIC DNA]</scope>
    <source>
        <strain evidence="1 2">KACC11450</strain>
    </source>
</reference>
<gene>
    <name evidence="1" type="ORF">HUB98_24795</name>
</gene>
<name>A0ABX6QA58_PAEBA</name>
<evidence type="ECO:0008006" key="3">
    <source>
        <dbReference type="Google" id="ProtNLM"/>
    </source>
</evidence>
<protein>
    <recommendedName>
        <fullName evidence="3">Acetyltransferase (GNAT) family protein</fullName>
    </recommendedName>
</protein>
<dbReference type="EMBL" id="CP054614">
    <property type="protein sequence ID" value="QKS59101.1"/>
    <property type="molecule type" value="Genomic_DNA"/>
</dbReference>
<accession>A0ABX6QA58</accession>
<keyword evidence="2" id="KW-1185">Reference proteome</keyword>
<evidence type="ECO:0000313" key="1">
    <source>
        <dbReference type="EMBL" id="QKS59101.1"/>
    </source>
</evidence>
<proteinExistence type="predicted"/>
<sequence>MPELHGQGIASAWIIALVIELKWRREFGESYTVVNDYWGEGTDHMVWLCEVQDFTVN</sequence>
<evidence type="ECO:0000313" key="2">
    <source>
        <dbReference type="Proteomes" id="UP000509327"/>
    </source>
</evidence>
<organism evidence="1 2">
    <name type="scientific">Paenibacillus barcinonensis</name>
    <dbReference type="NCBI Taxonomy" id="198119"/>
    <lineage>
        <taxon>Bacteria</taxon>
        <taxon>Bacillati</taxon>
        <taxon>Bacillota</taxon>
        <taxon>Bacilli</taxon>
        <taxon>Bacillales</taxon>
        <taxon>Paenibacillaceae</taxon>
        <taxon>Paenibacillus</taxon>
    </lineage>
</organism>